<sequence length="123" mass="14353">MAQYLIVTDNPLVKENVELDINYCESLDEVMITTRDLVHSRYKLITHPLSGSVKPVQSPYKSIILQKIKNNKLNYKSLRIIESAITKVEQFKKNYTDRDYPKEVLKDYQTIDFSLLQSGLEKI</sequence>
<dbReference type="EMBL" id="CP002105">
    <property type="protein sequence ID" value="ADL12516.1"/>
    <property type="molecule type" value="Genomic_DNA"/>
</dbReference>
<dbReference type="eggNOG" id="ENOG5032Y6H">
    <property type="taxonomic scope" value="Bacteria"/>
</dbReference>
<dbReference type="AlphaFoldDB" id="D9QPS5"/>
<dbReference type="STRING" id="574087.Acear_0987"/>
<dbReference type="KEGG" id="aar:Acear_0987"/>
<dbReference type="Proteomes" id="UP000001661">
    <property type="component" value="Chromosome"/>
</dbReference>
<evidence type="ECO:0000313" key="1">
    <source>
        <dbReference type="EMBL" id="ADL12516.1"/>
    </source>
</evidence>
<keyword evidence="2" id="KW-1185">Reference proteome</keyword>
<dbReference type="NCBIfam" id="NF038093">
    <property type="entry name" value="GrdX"/>
    <property type="match status" value="1"/>
</dbReference>
<gene>
    <name evidence="1" type="ordered locus">Acear_0987</name>
</gene>
<reference evidence="1 2" key="1">
    <citation type="journal article" date="2010" name="Stand. Genomic Sci.">
        <title>Complete genome sequence of Acetohalobium arabaticum type strain (Z-7288).</title>
        <authorList>
            <person name="Sikorski J."/>
            <person name="Lapidus A."/>
            <person name="Chertkov O."/>
            <person name="Lucas S."/>
            <person name="Copeland A."/>
            <person name="Glavina Del Rio T."/>
            <person name="Nolan M."/>
            <person name="Tice H."/>
            <person name="Cheng J.F."/>
            <person name="Han C."/>
            <person name="Brambilla E."/>
            <person name="Pitluck S."/>
            <person name="Liolios K."/>
            <person name="Ivanova N."/>
            <person name="Mavromatis K."/>
            <person name="Mikhailova N."/>
            <person name="Pati A."/>
            <person name="Bruce D."/>
            <person name="Detter C."/>
            <person name="Tapia R."/>
            <person name="Goodwin L."/>
            <person name="Chen A."/>
            <person name="Palaniappan K."/>
            <person name="Land M."/>
            <person name="Hauser L."/>
            <person name="Chang Y.J."/>
            <person name="Jeffries C.D."/>
            <person name="Rohde M."/>
            <person name="Goker M."/>
            <person name="Spring S."/>
            <person name="Woyke T."/>
            <person name="Bristow J."/>
            <person name="Eisen J.A."/>
            <person name="Markowitz V."/>
            <person name="Hugenholtz P."/>
            <person name="Kyrpides N.C."/>
            <person name="Klenk H.P."/>
        </authorList>
    </citation>
    <scope>NUCLEOTIDE SEQUENCE [LARGE SCALE GENOMIC DNA]</scope>
    <source>
        <strain evidence="2">ATCC 49924 / DSM 5501 / Z-7288</strain>
    </source>
</reference>
<proteinExistence type="predicted"/>
<organism evidence="1 2">
    <name type="scientific">Acetohalobium arabaticum (strain ATCC 49924 / DSM 5501 / Z-7288)</name>
    <dbReference type="NCBI Taxonomy" id="574087"/>
    <lineage>
        <taxon>Bacteria</taxon>
        <taxon>Bacillati</taxon>
        <taxon>Bacillota</taxon>
        <taxon>Clostridia</taxon>
        <taxon>Halanaerobiales</taxon>
        <taxon>Halobacteroidaceae</taxon>
        <taxon>Acetohalobium</taxon>
    </lineage>
</organism>
<dbReference type="OrthoDB" id="9815289at2"/>
<protein>
    <submittedName>
        <fullName evidence="1">Component of glycine reductase complex</fullName>
    </submittedName>
</protein>
<name>D9QPS5_ACEAZ</name>
<dbReference type="InterPro" id="IPR047735">
    <property type="entry name" value="GrdX-like"/>
</dbReference>
<dbReference type="RefSeq" id="WP_013277962.1">
    <property type="nucleotide sequence ID" value="NC_014378.1"/>
</dbReference>
<dbReference type="HOGENOM" id="CLU_132073_0_0_9"/>
<evidence type="ECO:0000313" key="2">
    <source>
        <dbReference type="Proteomes" id="UP000001661"/>
    </source>
</evidence>
<accession>D9QPS5</accession>